<protein>
    <submittedName>
        <fullName evidence="1">Uncharacterized protein</fullName>
    </submittedName>
</protein>
<sequence>MQDRLTNINQGVVTQAVNDNLIETYAARYVTPKTDSEAIETLILVFKDILGDGSISNDVKDGIGEYFRILANRNLPAFEWLLEAFHVASKKEDHKRNFPYVVGMVRYWMKFGFGHIPAQEEEEVISYFEEVTGVGVTPRSRMLIQNLMATYGSIKVTIMISDLNVNKDISVLMAQLLKEYLDNKYPKKTKQHIAAGEQERSG</sequence>
<organism evidence="1 2">
    <name type="scientific">Paenibacillus peoriae</name>
    <dbReference type="NCBI Taxonomy" id="59893"/>
    <lineage>
        <taxon>Bacteria</taxon>
        <taxon>Bacillati</taxon>
        <taxon>Bacillota</taxon>
        <taxon>Bacilli</taxon>
        <taxon>Bacillales</taxon>
        <taxon>Paenibacillaceae</taxon>
        <taxon>Paenibacillus</taxon>
    </lineage>
</organism>
<proteinExistence type="predicted"/>
<keyword evidence="1" id="KW-0614">Plasmid</keyword>
<evidence type="ECO:0000313" key="1">
    <source>
        <dbReference type="EMBL" id="QNR70480.1"/>
    </source>
</evidence>
<reference evidence="1 2" key="1">
    <citation type="submission" date="2020-09" db="EMBL/GenBank/DDBJ databases">
        <title>Characterization of Paenibacillus peoriae strain ZF390 with broad-spectrum antimicrobial activity as a potential biocontrol agent.</title>
        <authorList>
            <person name="Li L."/>
            <person name="Zhao Y."/>
            <person name="Li B."/>
            <person name="Xie X."/>
        </authorList>
    </citation>
    <scope>NUCLEOTIDE SEQUENCE [LARGE SCALE GENOMIC DNA]</scope>
    <source>
        <strain evidence="1 2">ZF390</strain>
        <plasmid evidence="1 2">pPlas1</plasmid>
    </source>
</reference>
<name>A0A7H0YHC2_9BACL</name>
<evidence type="ECO:0000313" key="2">
    <source>
        <dbReference type="Proteomes" id="UP000516384"/>
    </source>
</evidence>
<dbReference type="EMBL" id="CP061173">
    <property type="protein sequence ID" value="QNR70480.1"/>
    <property type="molecule type" value="Genomic_DNA"/>
</dbReference>
<dbReference type="RefSeq" id="WP_190299787.1">
    <property type="nucleotide sequence ID" value="NZ_CP061173.1"/>
</dbReference>
<dbReference type="AlphaFoldDB" id="A0A7H0YHC2"/>
<geneLocation type="plasmid" evidence="1 2">
    <name>pPlas1</name>
</geneLocation>
<dbReference type="Proteomes" id="UP000516384">
    <property type="component" value="Plasmid pPlas1"/>
</dbReference>
<gene>
    <name evidence="1" type="ORF">IAQ67_28640</name>
</gene>
<accession>A0A7H0YHC2</accession>